<dbReference type="OrthoDB" id="242905at2"/>
<evidence type="ECO:0000313" key="3">
    <source>
        <dbReference type="EMBL" id="TWU29895.1"/>
    </source>
</evidence>
<dbReference type="RefSeq" id="WP_146447853.1">
    <property type="nucleotide sequence ID" value="NZ_SJPS01000001.1"/>
</dbReference>
<accession>A0A5C6D133</accession>
<dbReference type="PANTHER" id="PTHR10579:SF43">
    <property type="entry name" value="ZINC FINGER (C3HC4-TYPE RING FINGER) FAMILY PROTEIN"/>
    <property type="match status" value="1"/>
</dbReference>
<name>A0A5C6D133_9BACT</name>
<proteinExistence type="predicted"/>
<dbReference type="AlphaFoldDB" id="A0A5C6D133"/>
<comment type="caution">
    <text evidence="3">The sequence shown here is derived from an EMBL/GenBank/DDBJ whole genome shotgun (WGS) entry which is preliminary data.</text>
</comment>
<sequence>MRISNSSRRMQRSAGRAGAMLVLIAVTLPIIVIMAAFALNVAWMQLVRTELRTATDASSRAAAKTLSLQQDVTAARAEAKVAARRNQVANAPLRVRNREIEFGMSRQPSPGSRFVFTPGGAALNSVRVTGNRTATSRGGPVDLFLGGVLGVNTFEPIITATSTQLDRDICLVVDRSGSMMRNVVGGGTPGPNCGPPNPLLSRFGGLNTAVAGFVDELEQTPQEEQCALVSYSSNGSECGITFTTSDINSDLVYNYQPIRDEMNRLSSRPVKGFTNISAGIDNGVRVLTGARARPFALRSIVLLTDGIQNRGREAVLAANDAAAQNIVINTVTFSDEADFARMRAVANATGGKHYHAPDAAALEAIFREIASTLPVLITD</sequence>
<dbReference type="Pfam" id="PF13400">
    <property type="entry name" value="Tad"/>
    <property type="match status" value="1"/>
</dbReference>
<dbReference type="EMBL" id="SJPS01000001">
    <property type="protein sequence ID" value="TWU29895.1"/>
    <property type="molecule type" value="Genomic_DNA"/>
</dbReference>
<dbReference type="InterPro" id="IPR051266">
    <property type="entry name" value="CLCR"/>
</dbReference>
<keyword evidence="1" id="KW-0812">Transmembrane</keyword>
<reference evidence="3 4" key="1">
    <citation type="submission" date="2019-02" db="EMBL/GenBank/DDBJ databases">
        <title>Deep-cultivation of Planctomycetes and their phenomic and genomic characterization uncovers novel biology.</title>
        <authorList>
            <person name="Wiegand S."/>
            <person name="Jogler M."/>
            <person name="Boedeker C."/>
            <person name="Pinto D."/>
            <person name="Vollmers J."/>
            <person name="Rivas-Marin E."/>
            <person name="Kohn T."/>
            <person name="Peeters S.H."/>
            <person name="Heuer A."/>
            <person name="Rast P."/>
            <person name="Oberbeckmann S."/>
            <person name="Bunk B."/>
            <person name="Jeske O."/>
            <person name="Meyerdierks A."/>
            <person name="Storesund J.E."/>
            <person name="Kallscheuer N."/>
            <person name="Luecker S."/>
            <person name="Lage O.M."/>
            <person name="Pohl T."/>
            <person name="Merkel B.J."/>
            <person name="Hornburger P."/>
            <person name="Mueller R.-W."/>
            <person name="Bruemmer F."/>
            <person name="Labrenz M."/>
            <person name="Spormann A.M."/>
            <person name="Op Den Camp H."/>
            <person name="Overmann J."/>
            <person name="Amann R."/>
            <person name="Jetten M.S.M."/>
            <person name="Mascher T."/>
            <person name="Medema M.H."/>
            <person name="Devos D.P."/>
            <person name="Kaster A.-K."/>
            <person name="Ovreas L."/>
            <person name="Rohde M."/>
            <person name="Galperin M.Y."/>
            <person name="Jogler C."/>
        </authorList>
    </citation>
    <scope>NUCLEOTIDE SEQUENCE [LARGE SCALE GENOMIC DNA]</scope>
    <source>
        <strain evidence="3 4">Pla144</strain>
    </source>
</reference>
<dbReference type="CDD" id="cd00198">
    <property type="entry name" value="vWFA"/>
    <property type="match status" value="1"/>
</dbReference>
<dbReference type="Gene3D" id="3.40.50.410">
    <property type="entry name" value="von Willebrand factor, type A domain"/>
    <property type="match status" value="1"/>
</dbReference>
<evidence type="ECO:0000313" key="4">
    <source>
        <dbReference type="Proteomes" id="UP000318437"/>
    </source>
</evidence>
<evidence type="ECO:0000259" key="2">
    <source>
        <dbReference type="PROSITE" id="PS50234"/>
    </source>
</evidence>
<organism evidence="3 4">
    <name type="scientific">Bythopirellula polymerisocia</name>
    <dbReference type="NCBI Taxonomy" id="2528003"/>
    <lineage>
        <taxon>Bacteria</taxon>
        <taxon>Pseudomonadati</taxon>
        <taxon>Planctomycetota</taxon>
        <taxon>Planctomycetia</taxon>
        <taxon>Pirellulales</taxon>
        <taxon>Lacipirellulaceae</taxon>
        <taxon>Bythopirellula</taxon>
    </lineage>
</organism>
<keyword evidence="4" id="KW-1185">Reference proteome</keyword>
<dbReference type="SMART" id="SM00327">
    <property type="entry name" value="VWA"/>
    <property type="match status" value="1"/>
</dbReference>
<feature type="transmembrane region" description="Helical" evidence="1">
    <location>
        <begin position="21"/>
        <end position="43"/>
    </location>
</feature>
<dbReference type="InterPro" id="IPR036465">
    <property type="entry name" value="vWFA_dom_sf"/>
</dbReference>
<gene>
    <name evidence="3" type="ORF">Pla144_06750</name>
</gene>
<feature type="domain" description="VWFA" evidence="2">
    <location>
        <begin position="168"/>
        <end position="369"/>
    </location>
</feature>
<dbReference type="PANTHER" id="PTHR10579">
    <property type="entry name" value="CALCIUM-ACTIVATED CHLORIDE CHANNEL REGULATOR"/>
    <property type="match status" value="1"/>
</dbReference>
<dbReference type="Proteomes" id="UP000318437">
    <property type="component" value="Unassembled WGS sequence"/>
</dbReference>
<dbReference type="Pfam" id="PF00092">
    <property type="entry name" value="VWA"/>
    <property type="match status" value="1"/>
</dbReference>
<dbReference type="InterPro" id="IPR028087">
    <property type="entry name" value="Tad_N"/>
</dbReference>
<protein>
    <submittedName>
        <fullName evidence="3">von Willebrand factor type A domain protein</fullName>
    </submittedName>
</protein>
<dbReference type="SUPFAM" id="SSF53300">
    <property type="entry name" value="vWA-like"/>
    <property type="match status" value="1"/>
</dbReference>
<keyword evidence="1" id="KW-0472">Membrane</keyword>
<dbReference type="InterPro" id="IPR002035">
    <property type="entry name" value="VWF_A"/>
</dbReference>
<evidence type="ECO:0000256" key="1">
    <source>
        <dbReference type="SAM" id="Phobius"/>
    </source>
</evidence>
<keyword evidence="1" id="KW-1133">Transmembrane helix</keyword>
<dbReference type="PROSITE" id="PS50234">
    <property type="entry name" value="VWFA"/>
    <property type="match status" value="1"/>
</dbReference>